<gene>
    <name evidence="1" type="ORF">ALO64_02667</name>
</gene>
<evidence type="ECO:0000313" key="2">
    <source>
        <dbReference type="Proteomes" id="UP000050455"/>
    </source>
</evidence>
<dbReference type="RefSeq" id="WP_044345178.1">
    <property type="nucleotide sequence ID" value="NZ_JYHE01000133.1"/>
</dbReference>
<organism evidence="1 2">
    <name type="scientific">Pseudomonas meliae</name>
    <dbReference type="NCBI Taxonomy" id="86176"/>
    <lineage>
        <taxon>Bacteria</taxon>
        <taxon>Pseudomonadati</taxon>
        <taxon>Pseudomonadota</taxon>
        <taxon>Gammaproteobacteria</taxon>
        <taxon>Pseudomonadales</taxon>
        <taxon>Pseudomonadaceae</taxon>
        <taxon>Pseudomonas</taxon>
    </lineage>
</organism>
<comment type="caution">
    <text evidence="1">The sequence shown here is derived from an EMBL/GenBank/DDBJ whole genome shotgun (WGS) entry which is preliminary data.</text>
</comment>
<name>A0A0P9WAF2_9PSED</name>
<reference evidence="1 2" key="1">
    <citation type="submission" date="2015-09" db="EMBL/GenBank/DDBJ databases">
        <title>Genome announcement of multiple Pseudomonas syringae strains.</title>
        <authorList>
            <person name="Thakur S."/>
            <person name="Wang P.W."/>
            <person name="Gong Y."/>
            <person name="Weir B.S."/>
            <person name="Guttman D.S."/>
        </authorList>
    </citation>
    <scope>NUCLEOTIDE SEQUENCE [LARGE SCALE GENOMIC DNA]</scope>
    <source>
        <strain evidence="1 2">ICMP6289</strain>
    </source>
</reference>
<keyword evidence="2" id="KW-1185">Reference proteome</keyword>
<dbReference type="EMBL" id="LJQT01000458">
    <property type="protein sequence ID" value="KPX80275.1"/>
    <property type="molecule type" value="Genomic_DNA"/>
</dbReference>
<accession>A0A0P9WAF2</accession>
<dbReference type="Proteomes" id="UP000050455">
    <property type="component" value="Unassembled WGS sequence"/>
</dbReference>
<dbReference type="PATRIC" id="fig|86176.4.peg.2908"/>
<protein>
    <submittedName>
        <fullName evidence="1">Uncharacterized protein</fullName>
    </submittedName>
</protein>
<dbReference type="AlphaFoldDB" id="A0A0P9WAF2"/>
<proteinExistence type="predicted"/>
<sequence length="101" mass="11061">MMSVKTQDAATLDRAADLYYAQQLGHSAVRENDFATLKAEFVKGYGTDQEALEYFNAGVDEESACRTALGMTPGQYQKHYAAKVQALADRRDAIHAASLGR</sequence>
<evidence type="ECO:0000313" key="1">
    <source>
        <dbReference type="EMBL" id="KPX80275.1"/>
    </source>
</evidence>